<dbReference type="Proteomes" id="UP001367508">
    <property type="component" value="Unassembled WGS sequence"/>
</dbReference>
<evidence type="ECO:0000313" key="2">
    <source>
        <dbReference type="Proteomes" id="UP001367508"/>
    </source>
</evidence>
<dbReference type="EMBL" id="JAYMYQ010000011">
    <property type="protein sequence ID" value="KAK7306437.1"/>
    <property type="molecule type" value="Genomic_DNA"/>
</dbReference>
<organism evidence="1 2">
    <name type="scientific">Canavalia gladiata</name>
    <name type="common">Sword bean</name>
    <name type="synonym">Dolichos gladiatus</name>
    <dbReference type="NCBI Taxonomy" id="3824"/>
    <lineage>
        <taxon>Eukaryota</taxon>
        <taxon>Viridiplantae</taxon>
        <taxon>Streptophyta</taxon>
        <taxon>Embryophyta</taxon>
        <taxon>Tracheophyta</taxon>
        <taxon>Spermatophyta</taxon>
        <taxon>Magnoliopsida</taxon>
        <taxon>eudicotyledons</taxon>
        <taxon>Gunneridae</taxon>
        <taxon>Pentapetalae</taxon>
        <taxon>rosids</taxon>
        <taxon>fabids</taxon>
        <taxon>Fabales</taxon>
        <taxon>Fabaceae</taxon>
        <taxon>Papilionoideae</taxon>
        <taxon>50 kb inversion clade</taxon>
        <taxon>NPAAA clade</taxon>
        <taxon>indigoferoid/millettioid clade</taxon>
        <taxon>Phaseoleae</taxon>
        <taxon>Canavalia</taxon>
    </lineage>
</organism>
<protein>
    <submittedName>
        <fullName evidence="1">Uncharacterized protein</fullName>
    </submittedName>
</protein>
<gene>
    <name evidence="1" type="ORF">VNO77_44377</name>
</gene>
<sequence length="84" mass="10133">MMRALMWQSLSIFPFGRRYEMERAREIAHFLMGQTRYVSQQENLAHICHEDHKLRGNDVLGKSTKRLEVGTRYNHFFPYRITVM</sequence>
<evidence type="ECO:0000313" key="1">
    <source>
        <dbReference type="EMBL" id="KAK7306437.1"/>
    </source>
</evidence>
<reference evidence="1 2" key="1">
    <citation type="submission" date="2024-01" db="EMBL/GenBank/DDBJ databases">
        <title>The genomes of 5 underutilized Papilionoideae crops provide insights into root nodulation and disease resistanc.</title>
        <authorList>
            <person name="Jiang F."/>
        </authorList>
    </citation>
    <scope>NUCLEOTIDE SEQUENCE [LARGE SCALE GENOMIC DNA]</scope>
    <source>
        <strain evidence="1">LVBAO_FW01</strain>
        <tissue evidence="1">Leaves</tissue>
    </source>
</reference>
<accession>A0AAN9PQQ3</accession>
<proteinExistence type="predicted"/>
<comment type="caution">
    <text evidence="1">The sequence shown here is derived from an EMBL/GenBank/DDBJ whole genome shotgun (WGS) entry which is preliminary data.</text>
</comment>
<name>A0AAN9PQQ3_CANGL</name>
<dbReference type="AlphaFoldDB" id="A0AAN9PQQ3"/>
<keyword evidence="2" id="KW-1185">Reference proteome</keyword>